<dbReference type="Proteomes" id="UP000002630">
    <property type="component" value="Linkage Group LG16"/>
</dbReference>
<organism evidence="2 3">
    <name type="scientific">Ectocarpus siliculosus</name>
    <name type="common">Brown alga</name>
    <name type="synonym">Conferva siliculosa</name>
    <dbReference type="NCBI Taxonomy" id="2880"/>
    <lineage>
        <taxon>Eukaryota</taxon>
        <taxon>Sar</taxon>
        <taxon>Stramenopiles</taxon>
        <taxon>Ochrophyta</taxon>
        <taxon>PX clade</taxon>
        <taxon>Phaeophyceae</taxon>
        <taxon>Ectocarpales</taxon>
        <taxon>Ectocarpaceae</taxon>
        <taxon>Ectocarpus</taxon>
    </lineage>
</organism>
<feature type="region of interest" description="Disordered" evidence="1">
    <location>
        <begin position="578"/>
        <end position="608"/>
    </location>
</feature>
<feature type="compositionally biased region" description="Polar residues" evidence="1">
    <location>
        <begin position="346"/>
        <end position="357"/>
    </location>
</feature>
<reference evidence="2 3" key="1">
    <citation type="journal article" date="2010" name="Nature">
        <title>The Ectocarpus genome and the independent evolution of multicellularity in brown algae.</title>
        <authorList>
            <person name="Cock J.M."/>
            <person name="Sterck L."/>
            <person name="Rouze P."/>
            <person name="Scornet D."/>
            <person name="Allen A.E."/>
            <person name="Amoutzias G."/>
            <person name="Anthouard V."/>
            <person name="Artiguenave F."/>
            <person name="Aury J.M."/>
            <person name="Badger J.H."/>
            <person name="Beszteri B."/>
            <person name="Billiau K."/>
            <person name="Bonnet E."/>
            <person name="Bothwell J.H."/>
            <person name="Bowler C."/>
            <person name="Boyen C."/>
            <person name="Brownlee C."/>
            <person name="Carrano C.J."/>
            <person name="Charrier B."/>
            <person name="Cho G.Y."/>
            <person name="Coelho S.M."/>
            <person name="Collen J."/>
            <person name="Corre E."/>
            <person name="Da Silva C."/>
            <person name="Delage L."/>
            <person name="Delaroque N."/>
            <person name="Dittami S.M."/>
            <person name="Doulbeau S."/>
            <person name="Elias M."/>
            <person name="Farnham G."/>
            <person name="Gachon C.M."/>
            <person name="Gschloessl B."/>
            <person name="Heesch S."/>
            <person name="Jabbari K."/>
            <person name="Jubin C."/>
            <person name="Kawai H."/>
            <person name="Kimura K."/>
            <person name="Kloareg B."/>
            <person name="Kupper F.C."/>
            <person name="Lang D."/>
            <person name="Le Bail A."/>
            <person name="Leblanc C."/>
            <person name="Lerouge P."/>
            <person name="Lohr M."/>
            <person name="Lopez P.J."/>
            <person name="Martens C."/>
            <person name="Maumus F."/>
            <person name="Michel G."/>
            <person name="Miranda-Saavedra D."/>
            <person name="Morales J."/>
            <person name="Moreau H."/>
            <person name="Motomura T."/>
            <person name="Nagasato C."/>
            <person name="Napoli C.A."/>
            <person name="Nelson D.R."/>
            <person name="Nyvall-Collen P."/>
            <person name="Peters A.F."/>
            <person name="Pommier C."/>
            <person name="Potin P."/>
            <person name="Poulain J."/>
            <person name="Quesneville H."/>
            <person name="Read B."/>
            <person name="Rensing S.A."/>
            <person name="Ritter A."/>
            <person name="Rousvoal S."/>
            <person name="Samanta M."/>
            <person name="Samson G."/>
            <person name="Schroeder D.C."/>
            <person name="Segurens B."/>
            <person name="Strittmatter M."/>
            <person name="Tonon T."/>
            <person name="Tregear J.W."/>
            <person name="Valentin K."/>
            <person name="von Dassow P."/>
            <person name="Yamagishi T."/>
            <person name="Van de Peer Y."/>
            <person name="Wincker P."/>
        </authorList>
    </citation>
    <scope>NUCLEOTIDE SEQUENCE [LARGE SCALE GENOMIC DNA]</scope>
    <source>
        <strain evidence="3">Ec32 / CCAP1310/4</strain>
    </source>
</reference>
<protein>
    <submittedName>
        <fullName evidence="2">Cell surface protein</fullName>
    </submittedName>
</protein>
<feature type="compositionally biased region" description="Low complexity" evidence="1">
    <location>
        <begin position="639"/>
        <end position="650"/>
    </location>
</feature>
<feature type="region of interest" description="Disordered" evidence="1">
    <location>
        <begin position="447"/>
        <end position="508"/>
    </location>
</feature>
<name>D8LRB4_ECTSI</name>
<feature type="region of interest" description="Disordered" evidence="1">
    <location>
        <begin position="625"/>
        <end position="784"/>
    </location>
</feature>
<dbReference type="EMBL" id="FN649741">
    <property type="protein sequence ID" value="CBN75019.1"/>
    <property type="molecule type" value="Genomic_DNA"/>
</dbReference>
<accession>D8LRB4</accession>
<feature type="compositionally biased region" description="Low complexity" evidence="1">
    <location>
        <begin position="458"/>
        <end position="469"/>
    </location>
</feature>
<dbReference type="EMBL" id="FN648863">
    <property type="protein sequence ID" value="CBN75019.1"/>
    <property type="molecule type" value="Genomic_DNA"/>
</dbReference>
<dbReference type="OMA" id="HEHARWS"/>
<feature type="compositionally biased region" description="Basic residues" evidence="1">
    <location>
        <begin position="153"/>
        <end position="177"/>
    </location>
</feature>
<proteinExistence type="predicted"/>
<evidence type="ECO:0000313" key="2">
    <source>
        <dbReference type="EMBL" id="CBN75019.1"/>
    </source>
</evidence>
<feature type="region of interest" description="Disordered" evidence="1">
    <location>
        <begin position="123"/>
        <end position="221"/>
    </location>
</feature>
<evidence type="ECO:0000256" key="1">
    <source>
        <dbReference type="SAM" id="MobiDB-lite"/>
    </source>
</evidence>
<sequence>MGVRALKTGPNAAELEVTVADESEVSSLGWRERASTGPGVAFVETRSVTLTAYGRHEHARWSLALEEAQSWTEKKEREALLEELELSLPFREYAIEHVHHRLPDSAIEDILGVSTAMTNPGCVLKSSARSPPPPPPGDDTSFGECASAGGSGSRRRWGGGRRKKKQQGGRSRRRRGASRGESPLSSRHGRGGGGGPARRRSGSTGDVVDDLGSPGGGRRHSVVIVDGGGGGGGLTAPSFSASAGAAARAGAGGGVVDSVFVGGGHVLCRARSSSATGPVSDIFHLEAADTPAAAGAAAAAAPAALAAAPTLLRKHRRARFPSRERAVLLDFVPAAMPLARDPSAQAHASGTESSAPSTPIGGDGGRFRRASSSSSRRLDSFRPVRAASGFQHLLRHGDSGGVGGGGTRRLGSGGIWAGGGWGGGGAPGEGLLGVPAQVPRNLSYTAAKGASNSKPQQARRPSACPASASGTKDSSDSAPSGGGGGGGMRTEDVQVGVERSRESSSTVAAADKAWELWPDDRLMPPLPPRKKSLWVSRPSPRRCAGGGGSDDSFSSLVIVKGGEEGVGGRGGGGLSVGMPTASGSDGACGRPSDGQVGILSGSPGPSACEGEEAAAAAVVAAAAKPAEATEPSSHEAEAAEATEPSTEVAEQPADVTEPSTQEAEPAEGAEPSTQETGSAEAAEPSTQEVEPSEPAEPSTKAAEPSEVAEPSTKVAESAEATAPSTQGVEPSEPAEPSTRAAEPSEVAEPSTKVEESAEATEPSTQGMEPSEPAEPSTKASEHVGSARLAGFAMGIDGEVDSATLEVPMAVRCEISLVAAEFS</sequence>
<dbReference type="OrthoDB" id="10578070at2759"/>
<evidence type="ECO:0000313" key="3">
    <source>
        <dbReference type="Proteomes" id="UP000002630"/>
    </source>
</evidence>
<dbReference type="AlphaFoldDB" id="D8LRB4"/>
<keyword evidence="3" id="KW-1185">Reference proteome</keyword>
<feature type="region of interest" description="Disordered" evidence="1">
    <location>
        <begin position="342"/>
        <end position="382"/>
    </location>
</feature>
<gene>
    <name evidence="2" type="ORF">Esi_0064_0069</name>
</gene>
<feature type="compositionally biased region" description="Polar residues" evidence="1">
    <location>
        <begin position="447"/>
        <end position="456"/>
    </location>
</feature>
<dbReference type="InParanoid" id="D8LRB4"/>